<evidence type="ECO:0000256" key="1">
    <source>
        <dbReference type="ARBA" id="ARBA00007905"/>
    </source>
</evidence>
<dbReference type="AlphaFoldDB" id="A0AAE0TQ16"/>
<keyword evidence="6" id="KW-1185">Reference proteome</keyword>
<dbReference type="InterPro" id="IPR050523">
    <property type="entry name" value="AKR_Detox_Biosynth"/>
</dbReference>
<dbReference type="FunFam" id="3.20.20.100:FF:000004">
    <property type="entry name" value="Oxidoreductase, aldo/keto reductase"/>
    <property type="match status" value="1"/>
</dbReference>
<dbReference type="InterPro" id="IPR036812">
    <property type="entry name" value="NAD(P)_OxRdtase_dom_sf"/>
</dbReference>
<evidence type="ECO:0000313" key="5">
    <source>
        <dbReference type="EMBL" id="KAK3671390.1"/>
    </source>
</evidence>
<protein>
    <submittedName>
        <fullName evidence="5">CSG1/SUR1-like protein</fullName>
    </submittedName>
</protein>
<evidence type="ECO:0000256" key="3">
    <source>
        <dbReference type="ARBA" id="ARBA00023002"/>
    </source>
</evidence>
<dbReference type="CDD" id="cd19079">
    <property type="entry name" value="AKR_EcYajO-like"/>
    <property type="match status" value="1"/>
</dbReference>
<proteinExistence type="inferred from homology"/>
<name>A0AAE0TQ16_9PEZI</name>
<feature type="domain" description="NADP-dependent oxidoreductase" evidence="4">
    <location>
        <begin position="60"/>
        <end position="372"/>
    </location>
</feature>
<accession>A0AAE0TQ16</accession>
<organism evidence="5 6">
    <name type="scientific">Recurvomyces mirabilis</name>
    <dbReference type="NCBI Taxonomy" id="574656"/>
    <lineage>
        <taxon>Eukaryota</taxon>
        <taxon>Fungi</taxon>
        <taxon>Dikarya</taxon>
        <taxon>Ascomycota</taxon>
        <taxon>Pezizomycotina</taxon>
        <taxon>Dothideomycetes</taxon>
        <taxon>Dothideomycetidae</taxon>
        <taxon>Mycosphaerellales</taxon>
        <taxon>Teratosphaeriaceae</taxon>
        <taxon>Recurvomyces</taxon>
    </lineage>
</organism>
<dbReference type="GO" id="GO:0016491">
    <property type="term" value="F:oxidoreductase activity"/>
    <property type="evidence" value="ECO:0007669"/>
    <property type="project" value="UniProtKB-KW"/>
</dbReference>
<dbReference type="SUPFAM" id="SSF51430">
    <property type="entry name" value="NAD(P)-linked oxidoreductase"/>
    <property type="match status" value="1"/>
</dbReference>
<dbReference type="PANTHER" id="PTHR43364">
    <property type="entry name" value="NADH-SPECIFIC METHYLGLYOXAL REDUCTASE-RELATED"/>
    <property type="match status" value="1"/>
</dbReference>
<keyword evidence="3" id="KW-0560">Oxidoreductase</keyword>
<evidence type="ECO:0000259" key="4">
    <source>
        <dbReference type="Pfam" id="PF00248"/>
    </source>
</evidence>
<evidence type="ECO:0000313" key="6">
    <source>
        <dbReference type="Proteomes" id="UP001274830"/>
    </source>
</evidence>
<comment type="similarity">
    <text evidence="1">Belongs to the aldo/keto reductase family.</text>
</comment>
<dbReference type="Proteomes" id="UP001274830">
    <property type="component" value="Unassembled WGS sequence"/>
</dbReference>
<evidence type="ECO:0000256" key="2">
    <source>
        <dbReference type="ARBA" id="ARBA00022857"/>
    </source>
</evidence>
<sequence length="383" mass="42797">MPLITDDRIHNGVVPFSGAIIDATERDDTGARDTAPLKLATKPIAYKRLGRSGLKVSQVILGCMGFGSPAWQGWVIPEEKALPLLKYAYDCGINTWDTADIYSNGLSEQIVGKAIQQYQIPRSSVVIMSKCFFSPDTSGAQARIATRTRNEGLLVNTVGLSRKHILDAVEASVKRLGTYIDVLQIHRLDRDVEPTEVMRALNDVVERGWVRYLGASSMACWEFQRLRWTAKTNGWHEFISMQNYHHLLYREEEREMIPYCNATGVGLIPWSPLARGVLCRPWGQGSHRENNDGYLGKLIRGKACEADKIIVGRVQELAERHGVSMACIATAWSISNGCCPVIGLSSRERIEDAVRNAHFKLTDGECEYLESAYVARPIEEENL</sequence>
<dbReference type="InterPro" id="IPR023210">
    <property type="entry name" value="NADP_OxRdtase_dom"/>
</dbReference>
<comment type="caution">
    <text evidence="5">The sequence shown here is derived from an EMBL/GenBank/DDBJ whole genome shotgun (WGS) entry which is preliminary data.</text>
</comment>
<dbReference type="GO" id="GO:0005829">
    <property type="term" value="C:cytosol"/>
    <property type="evidence" value="ECO:0007669"/>
    <property type="project" value="UniProtKB-ARBA"/>
</dbReference>
<reference evidence="5" key="1">
    <citation type="submission" date="2023-07" db="EMBL/GenBank/DDBJ databases">
        <title>Black Yeasts Isolated from many extreme environments.</title>
        <authorList>
            <person name="Coleine C."/>
            <person name="Stajich J.E."/>
            <person name="Selbmann L."/>
        </authorList>
    </citation>
    <scope>NUCLEOTIDE SEQUENCE</scope>
    <source>
        <strain evidence="5">CCFEE 5485</strain>
    </source>
</reference>
<dbReference type="Pfam" id="PF00248">
    <property type="entry name" value="Aldo_ket_red"/>
    <property type="match status" value="1"/>
</dbReference>
<keyword evidence="2" id="KW-0521">NADP</keyword>
<gene>
    <name evidence="5" type="primary">CSH1_2</name>
    <name evidence="5" type="ORF">LTR78_008668</name>
</gene>
<dbReference type="Gene3D" id="3.20.20.100">
    <property type="entry name" value="NADP-dependent oxidoreductase domain"/>
    <property type="match status" value="1"/>
</dbReference>
<dbReference type="PANTHER" id="PTHR43364:SF15">
    <property type="entry name" value="ARYL-ALCOHOL DEHYDROGENASE AAD16-RELATED"/>
    <property type="match status" value="1"/>
</dbReference>
<dbReference type="EMBL" id="JAUTXT010000043">
    <property type="protein sequence ID" value="KAK3671390.1"/>
    <property type="molecule type" value="Genomic_DNA"/>
</dbReference>